<evidence type="ECO:0000313" key="3">
    <source>
        <dbReference type="Proteomes" id="UP000198569"/>
    </source>
</evidence>
<keyword evidence="1" id="KW-0812">Transmembrane</keyword>
<sequence>MYFNTKIDRIIINNDQLDIFYKTGMKDEILISDLKDIFITVNKINPIYEFLIIMLFTVSTIFAVFYLQANLILIISSLFILVTIAKMNKHKRYGMKINLKNGITIKKRVPLKSKNDSIDFVNDVRKKIYKSKIESSNQLVFSI</sequence>
<keyword evidence="1" id="KW-1133">Transmembrane helix</keyword>
<keyword evidence="3" id="KW-1185">Reference proteome</keyword>
<evidence type="ECO:0000256" key="1">
    <source>
        <dbReference type="SAM" id="Phobius"/>
    </source>
</evidence>
<dbReference type="OrthoDB" id="1351461at2"/>
<organism evidence="2 3">
    <name type="scientific">Flavobacterium degerlachei</name>
    <dbReference type="NCBI Taxonomy" id="229203"/>
    <lineage>
        <taxon>Bacteria</taxon>
        <taxon>Pseudomonadati</taxon>
        <taxon>Bacteroidota</taxon>
        <taxon>Flavobacteriia</taxon>
        <taxon>Flavobacteriales</taxon>
        <taxon>Flavobacteriaceae</taxon>
        <taxon>Flavobacterium</taxon>
    </lineage>
</organism>
<dbReference type="EMBL" id="FNMV01000021">
    <property type="protein sequence ID" value="SDX99675.1"/>
    <property type="molecule type" value="Genomic_DNA"/>
</dbReference>
<reference evidence="3" key="1">
    <citation type="submission" date="2016-10" db="EMBL/GenBank/DDBJ databases">
        <authorList>
            <person name="Varghese N."/>
            <person name="Submissions S."/>
        </authorList>
    </citation>
    <scope>NUCLEOTIDE SEQUENCE [LARGE SCALE GENOMIC DNA]</scope>
    <source>
        <strain evidence="3">DSM 15718</strain>
    </source>
</reference>
<keyword evidence="1" id="KW-0472">Membrane</keyword>
<dbReference type="Proteomes" id="UP000198569">
    <property type="component" value="Unassembled WGS sequence"/>
</dbReference>
<accession>A0A1H3G9D7</accession>
<protein>
    <submittedName>
        <fullName evidence="2">Uncharacterized protein</fullName>
    </submittedName>
</protein>
<evidence type="ECO:0000313" key="2">
    <source>
        <dbReference type="EMBL" id="SDX99675.1"/>
    </source>
</evidence>
<dbReference type="AlphaFoldDB" id="A0A1H3G9D7"/>
<feature type="transmembrane region" description="Helical" evidence="1">
    <location>
        <begin position="71"/>
        <end position="88"/>
    </location>
</feature>
<name>A0A1H3G9D7_9FLAO</name>
<dbReference type="RefSeq" id="WP_091435140.1">
    <property type="nucleotide sequence ID" value="NZ_FNMV01000021.1"/>
</dbReference>
<feature type="transmembrane region" description="Helical" evidence="1">
    <location>
        <begin position="47"/>
        <end position="65"/>
    </location>
</feature>
<gene>
    <name evidence="2" type="ORF">SAMN05444338_1219</name>
</gene>
<proteinExistence type="predicted"/>